<sequence length="665" mass="72592">MTAFGDLDAFVRLPRLAGLWLSPDGRRLVVGVGTPDQENARYATALWEVDPAGERPARRLTRSVKGEAGAAFTPDGDLLFTSARPGPDGEDDDKAAALWLQPAGGGDARVIAKLPGGVHGVRVSASGALIAGSSLLPASGGVDTDREARKQRKEAGVSAILHEGFPIRYWDHDLGPDRPRLLAADRVPDDGELELRDLTGHVGVALDIEGDWDLAPDGRTAVATWHVAAPGGSLRTTVVAVDVATGERRDLAADEGNDYGSPRVSPDGTQVAVTVRRRSSRDDPGDMWMALVPLAGGTVRPLTDGWDRWPGEPHWIPDGTALVVAADDRGRSPLWRIDVASGEVTRLTSDDAAYTDIRLSPDGRWAYALRSALDSPPSPVRVALDGTGAFTLRGPAEAPALPGRLEEVTTTAADGTLLRAWLALPAEAAEPAPLLLWVHGGPFGSWNSWMWRWNPWIMVAHGYAVLMPDPGLSTGYGYDFLKRGWGSWGDAPYADLMALTDDVVRRPDIDETRTGAMGGSFGGYMANWIAGHTDRFRAIVTHASLWALDQMMMTTDLPFYWLRELDAERLETNSPHRFADAITTPMLVIHGDRDYRVPIGEGLRLWWDLQSISRSKDSPHKFLYFPDENHWILKPGNAKTWYATVLAFLAHHVREEKWERPKELS</sequence>
<dbReference type="Pfam" id="PF00326">
    <property type="entry name" value="Peptidase_S9"/>
    <property type="match status" value="1"/>
</dbReference>
<proteinExistence type="predicted"/>
<evidence type="ECO:0000256" key="2">
    <source>
        <dbReference type="ARBA" id="ARBA00022801"/>
    </source>
</evidence>
<organism evidence="4 5">
    <name type="scientific">Paractinoplanes bogorensis</name>
    <dbReference type="NCBI Taxonomy" id="1610840"/>
    <lineage>
        <taxon>Bacteria</taxon>
        <taxon>Bacillati</taxon>
        <taxon>Actinomycetota</taxon>
        <taxon>Actinomycetes</taxon>
        <taxon>Micromonosporales</taxon>
        <taxon>Micromonosporaceae</taxon>
        <taxon>Paractinoplanes</taxon>
    </lineage>
</organism>
<dbReference type="EMBL" id="JAHKKG010000008">
    <property type="protein sequence ID" value="MBU2666985.1"/>
    <property type="molecule type" value="Genomic_DNA"/>
</dbReference>
<gene>
    <name evidence="4" type="ORF">KOI35_26080</name>
</gene>
<dbReference type="Gene3D" id="2.120.10.30">
    <property type="entry name" value="TolB, C-terminal domain"/>
    <property type="match status" value="2"/>
</dbReference>
<dbReference type="SUPFAM" id="SSF53474">
    <property type="entry name" value="alpha/beta-Hydrolases"/>
    <property type="match status" value="1"/>
</dbReference>
<dbReference type="InterPro" id="IPR011042">
    <property type="entry name" value="6-blade_b-propeller_TolB-like"/>
</dbReference>
<dbReference type="InterPro" id="IPR001375">
    <property type="entry name" value="Peptidase_S9_cat"/>
</dbReference>
<dbReference type="RefSeq" id="WP_215791166.1">
    <property type="nucleotide sequence ID" value="NZ_JAHKKG010000008.1"/>
</dbReference>
<dbReference type="Proteomes" id="UP001519654">
    <property type="component" value="Unassembled WGS sequence"/>
</dbReference>
<dbReference type="Gene3D" id="3.40.50.1820">
    <property type="entry name" value="alpha/beta hydrolase"/>
    <property type="match status" value="1"/>
</dbReference>
<feature type="domain" description="Peptidase S9 prolyl oligopeptidase catalytic" evidence="3">
    <location>
        <begin position="450"/>
        <end position="654"/>
    </location>
</feature>
<accession>A0ABS5YU47</accession>
<keyword evidence="5" id="KW-1185">Reference proteome</keyword>
<evidence type="ECO:0000313" key="5">
    <source>
        <dbReference type="Proteomes" id="UP001519654"/>
    </source>
</evidence>
<protein>
    <submittedName>
        <fullName evidence="4">Prolyl oligopeptidase family serine peptidase</fullName>
    </submittedName>
</protein>
<evidence type="ECO:0000256" key="1">
    <source>
        <dbReference type="ARBA" id="ARBA00022729"/>
    </source>
</evidence>
<evidence type="ECO:0000313" key="4">
    <source>
        <dbReference type="EMBL" id="MBU2666985.1"/>
    </source>
</evidence>
<dbReference type="InterPro" id="IPR029058">
    <property type="entry name" value="AB_hydrolase_fold"/>
</dbReference>
<dbReference type="PANTHER" id="PTHR42776">
    <property type="entry name" value="SERINE PEPTIDASE S9 FAMILY MEMBER"/>
    <property type="match status" value="1"/>
</dbReference>
<keyword evidence="1" id="KW-0732">Signal</keyword>
<dbReference type="SUPFAM" id="SSF82171">
    <property type="entry name" value="DPP6 N-terminal domain-like"/>
    <property type="match status" value="1"/>
</dbReference>
<name>A0ABS5YU47_9ACTN</name>
<dbReference type="PANTHER" id="PTHR42776:SF13">
    <property type="entry name" value="DIPEPTIDYL-PEPTIDASE 5"/>
    <property type="match status" value="1"/>
</dbReference>
<evidence type="ECO:0000259" key="3">
    <source>
        <dbReference type="Pfam" id="PF00326"/>
    </source>
</evidence>
<reference evidence="4 5" key="1">
    <citation type="submission" date="2021-06" db="EMBL/GenBank/DDBJ databases">
        <title>Actinoplanes lichenicola sp. nov., and Actinoplanes ovalisporus sp. nov., isolated from lichen in Thailand.</title>
        <authorList>
            <person name="Saeng-In P."/>
            <person name="Kanchanasin P."/>
            <person name="Yuki M."/>
            <person name="Kudo T."/>
            <person name="Ohkuma M."/>
            <person name="Phongsopitanun W."/>
            <person name="Tanasupawat S."/>
        </authorList>
    </citation>
    <scope>NUCLEOTIDE SEQUENCE [LARGE SCALE GENOMIC DNA]</scope>
    <source>
        <strain evidence="4 5">NBRC 110975</strain>
    </source>
</reference>
<keyword evidence="2" id="KW-0378">Hydrolase</keyword>
<comment type="caution">
    <text evidence="4">The sequence shown here is derived from an EMBL/GenBank/DDBJ whole genome shotgun (WGS) entry which is preliminary data.</text>
</comment>